<dbReference type="VEuPathDB" id="VectorBase:GPPI047210"/>
<organism evidence="1 2">
    <name type="scientific">Glossina palpalis gambiensis</name>
    <dbReference type="NCBI Taxonomy" id="67801"/>
    <lineage>
        <taxon>Eukaryota</taxon>
        <taxon>Metazoa</taxon>
        <taxon>Ecdysozoa</taxon>
        <taxon>Arthropoda</taxon>
        <taxon>Hexapoda</taxon>
        <taxon>Insecta</taxon>
        <taxon>Pterygota</taxon>
        <taxon>Neoptera</taxon>
        <taxon>Endopterygota</taxon>
        <taxon>Diptera</taxon>
        <taxon>Brachycera</taxon>
        <taxon>Muscomorpha</taxon>
        <taxon>Hippoboscoidea</taxon>
        <taxon>Glossinidae</taxon>
        <taxon>Glossina</taxon>
    </lineage>
</organism>
<evidence type="ECO:0000313" key="2">
    <source>
        <dbReference type="Proteomes" id="UP000092460"/>
    </source>
</evidence>
<dbReference type="AlphaFoldDB" id="A0A1B0C2A6"/>
<reference evidence="2" key="1">
    <citation type="submission" date="2015-01" db="EMBL/GenBank/DDBJ databases">
        <authorList>
            <person name="Aksoy S."/>
            <person name="Warren W."/>
            <person name="Wilson R.K."/>
        </authorList>
    </citation>
    <scope>NUCLEOTIDE SEQUENCE [LARGE SCALE GENOMIC DNA]</scope>
    <source>
        <strain evidence="2">IAEA</strain>
    </source>
</reference>
<dbReference type="EnsemblMetazoa" id="GPPI047210-RA">
    <property type="protein sequence ID" value="GPPI047210-PA"/>
    <property type="gene ID" value="GPPI047210"/>
</dbReference>
<dbReference type="EMBL" id="JXJN01024429">
    <property type="status" value="NOT_ANNOTATED_CDS"/>
    <property type="molecule type" value="Genomic_DNA"/>
</dbReference>
<accession>A0A1B0C2A6</accession>
<protein>
    <submittedName>
        <fullName evidence="1">Uncharacterized protein</fullName>
    </submittedName>
</protein>
<dbReference type="Proteomes" id="UP000092460">
    <property type="component" value="Unassembled WGS sequence"/>
</dbReference>
<sequence length="143" mass="15303">MLPLSATRSSRLETSSAEATCESRTFTSTCSSQSQEELPKSVASSYGTLSVSVVAQKQTQYDCLSRANNQNTISPSRQTAVNKSSRNPIALDAGNASGGHYIGSTCAADKIFDILLGNADSTRVLNIIYELHDVILKKSPTRI</sequence>
<name>A0A1B0C2A6_9MUSC</name>
<reference evidence="1" key="2">
    <citation type="submission" date="2020-05" db="UniProtKB">
        <authorList>
            <consortium name="EnsemblMetazoa"/>
        </authorList>
    </citation>
    <scope>IDENTIFICATION</scope>
    <source>
        <strain evidence="1">IAEA</strain>
    </source>
</reference>
<keyword evidence="2" id="KW-1185">Reference proteome</keyword>
<evidence type="ECO:0000313" key="1">
    <source>
        <dbReference type="EnsemblMetazoa" id="GPPI047210-PA"/>
    </source>
</evidence>
<proteinExistence type="predicted"/>